<dbReference type="InterPro" id="IPR036568">
    <property type="entry name" value="GGCT-like_sf"/>
</dbReference>
<proteinExistence type="predicted"/>
<dbReference type="Proteomes" id="UP000484076">
    <property type="component" value="Unassembled WGS sequence"/>
</dbReference>
<feature type="domain" description="Gamma-glutamylcyclotransferase AIG2-like" evidence="1">
    <location>
        <begin position="10"/>
        <end position="99"/>
    </location>
</feature>
<dbReference type="Gene3D" id="3.10.490.10">
    <property type="entry name" value="Gamma-glutamyl cyclotransferase-like"/>
    <property type="match status" value="1"/>
</dbReference>
<protein>
    <submittedName>
        <fullName evidence="2">Gamma-glutamylcyclotransferase</fullName>
    </submittedName>
</protein>
<organism evidence="2 3">
    <name type="scientific">Fertoeibacter niger</name>
    <dbReference type="NCBI Taxonomy" id="2656921"/>
    <lineage>
        <taxon>Bacteria</taxon>
        <taxon>Pseudomonadati</taxon>
        <taxon>Pseudomonadota</taxon>
        <taxon>Alphaproteobacteria</taxon>
        <taxon>Rhodobacterales</taxon>
        <taxon>Paracoccaceae</taxon>
        <taxon>Fertoeibacter</taxon>
    </lineage>
</organism>
<sequence>MAPASPAQFFGYGSLVNRATHGYAPALPATLPGWRRAWLQLPGRPFAILSAEPAPGQIDGLLAAVPGDDWAALDLREALYRRHPVQVAGASAHIYAVPDARPATAETPILRSYLDAVIQGFLREHGPQGAARFHASTAHWVRVLDDRSAPLYPRAQRLTARETAAVDALISAG</sequence>
<dbReference type="EMBL" id="WHUT02000019">
    <property type="protein sequence ID" value="NUB46703.1"/>
    <property type="molecule type" value="Genomic_DNA"/>
</dbReference>
<comment type="caution">
    <text evidence="2">The sequence shown here is derived from an EMBL/GenBank/DDBJ whole genome shotgun (WGS) entry which is preliminary data.</text>
</comment>
<name>A0A8X8H6N3_9RHOB</name>
<dbReference type="InterPro" id="IPR013024">
    <property type="entry name" value="GGCT-like"/>
</dbReference>
<dbReference type="CDD" id="cd06661">
    <property type="entry name" value="GGCT_like"/>
    <property type="match status" value="1"/>
</dbReference>
<keyword evidence="3" id="KW-1185">Reference proteome</keyword>
<accession>A0A8X8H6N3</accession>
<evidence type="ECO:0000313" key="2">
    <source>
        <dbReference type="EMBL" id="NUB46703.1"/>
    </source>
</evidence>
<dbReference type="SUPFAM" id="SSF110857">
    <property type="entry name" value="Gamma-glutamyl cyclotransferase-like"/>
    <property type="match status" value="1"/>
</dbReference>
<reference evidence="2" key="1">
    <citation type="submission" date="2020-05" db="EMBL/GenBank/DDBJ databases">
        <title>Fertoebacter nigrum gen. nov., sp. nov., a new member of the family Rhodobacteraceae.</title>
        <authorList>
            <person name="Szuroczki S."/>
            <person name="Abbaszade G."/>
            <person name="Buni D."/>
            <person name="Schumann P."/>
            <person name="Toth E."/>
        </authorList>
    </citation>
    <scope>NUCLEOTIDE SEQUENCE</scope>
    <source>
        <strain evidence="2">RG-N-1a</strain>
    </source>
</reference>
<evidence type="ECO:0000259" key="1">
    <source>
        <dbReference type="Pfam" id="PF06094"/>
    </source>
</evidence>
<dbReference type="InterPro" id="IPR009288">
    <property type="entry name" value="AIG2-like_dom"/>
</dbReference>
<evidence type="ECO:0000313" key="3">
    <source>
        <dbReference type="Proteomes" id="UP000484076"/>
    </source>
</evidence>
<dbReference type="RefSeq" id="WP_152828687.1">
    <property type="nucleotide sequence ID" value="NZ_WHUT02000019.1"/>
</dbReference>
<dbReference type="Pfam" id="PF06094">
    <property type="entry name" value="GGACT"/>
    <property type="match status" value="1"/>
</dbReference>
<dbReference type="AlphaFoldDB" id="A0A8X8H6N3"/>
<gene>
    <name evidence="2" type="ORF">GEU84_020120</name>
</gene>